<feature type="domain" description="PKD" evidence="3">
    <location>
        <begin position="175"/>
        <end position="260"/>
    </location>
</feature>
<dbReference type="GO" id="GO:0004553">
    <property type="term" value="F:hydrolase activity, hydrolyzing O-glycosyl compounds"/>
    <property type="evidence" value="ECO:0007669"/>
    <property type="project" value="InterPro"/>
</dbReference>
<evidence type="ECO:0000259" key="3">
    <source>
        <dbReference type="PROSITE" id="PS50093"/>
    </source>
</evidence>
<dbReference type="CDD" id="cd12215">
    <property type="entry name" value="ChiC_BD"/>
    <property type="match status" value="2"/>
</dbReference>
<comment type="caution">
    <text evidence="4">The sequence shown here is derived from an EMBL/GenBank/DDBJ whole genome shotgun (WGS) entry which is preliminary data.</text>
</comment>
<dbReference type="SMART" id="SM00089">
    <property type="entry name" value="PKD"/>
    <property type="match status" value="1"/>
</dbReference>
<dbReference type="Gene3D" id="2.10.10.20">
    <property type="entry name" value="Carbohydrate-binding module superfamily 5/12"/>
    <property type="match status" value="2"/>
</dbReference>
<sequence length="583" mass="58827">MMHTQQWKRWAHLTLGALGSVVGGSIATLMLAVVPVRVAHAQTATACAAPWSASTAYNGGDVASENGVNYLANWWTQGDDPATNNGPGGSGQPWTSQGACGSSGSGGGGTGSGGCAAPWSASTAYNGGDVASENGVNYKANWWTQGDDPATHSGPSGSGQPWTSQGSCSGSSGGGNNPPTANFSDAINGLSVSFTDASSDSDGSIASRAWNFGDGATSTATNPSHTYAAGGTYTVTLTVTDNGGATGSKSASVTVSSGGGGGGGGTPAGFVFSPYKDITVNLNWNTNVMSTKVTGSLIPVVGSGSLISNYEPNLGAITLAFATGTCGSENWGGVPGADFASANVSALDSAGVDYIVSTGGAAGTFSCSDPSSMVQFIQRYYSPHMVGVDFDIEGGQTASQLNALVQQVAYAESQYPNLRFSFTLATLAASDGSYGGLNSLGNSVMQAIQSNGLQNYTINLMVMDFGSASPGVCVVVNGSCDMGQSAIQAAVNLEHTYGVPASKIELTPMIGMNDVSSEIFTVNDVDTVSNYAVSNGLAGVHFWSLDRDTPCASNSGYASPTCNSVSGTSALEYTNRFLQDFGL</sequence>
<feature type="region of interest" description="Disordered" evidence="2">
    <location>
        <begin position="79"/>
        <end position="113"/>
    </location>
</feature>
<dbReference type="SUPFAM" id="SSF49299">
    <property type="entry name" value="PKD domain"/>
    <property type="match status" value="1"/>
</dbReference>
<name>A0A841KGU5_9GAMM</name>
<dbReference type="InterPro" id="IPR013783">
    <property type="entry name" value="Ig-like_fold"/>
</dbReference>
<dbReference type="SUPFAM" id="SSF51055">
    <property type="entry name" value="Carbohydrate binding domain"/>
    <property type="match status" value="2"/>
</dbReference>
<dbReference type="RefSeq" id="WP_081945052.1">
    <property type="nucleotide sequence ID" value="NZ_JACHET010000001.1"/>
</dbReference>
<dbReference type="SMART" id="SM00495">
    <property type="entry name" value="ChtBD3"/>
    <property type="match status" value="2"/>
</dbReference>
<dbReference type="Gene3D" id="3.20.20.80">
    <property type="entry name" value="Glycosidases"/>
    <property type="match status" value="1"/>
</dbReference>
<dbReference type="EMBL" id="JACHET010000001">
    <property type="protein sequence ID" value="MBB6184396.1"/>
    <property type="molecule type" value="Genomic_DNA"/>
</dbReference>
<dbReference type="InterPro" id="IPR035986">
    <property type="entry name" value="PKD_dom_sf"/>
</dbReference>
<evidence type="ECO:0000256" key="2">
    <source>
        <dbReference type="SAM" id="MobiDB-lite"/>
    </source>
</evidence>
<dbReference type="PROSITE" id="PS50093">
    <property type="entry name" value="PKD"/>
    <property type="match status" value="1"/>
</dbReference>
<dbReference type="GO" id="GO:0030246">
    <property type="term" value="F:carbohydrate binding"/>
    <property type="evidence" value="ECO:0007669"/>
    <property type="project" value="InterPro"/>
</dbReference>
<dbReference type="InterPro" id="IPR017853">
    <property type="entry name" value="GH"/>
</dbReference>
<dbReference type="Pfam" id="PF18911">
    <property type="entry name" value="PKD_4"/>
    <property type="match status" value="1"/>
</dbReference>
<dbReference type="InterPro" id="IPR003610">
    <property type="entry name" value="CBM5/12"/>
</dbReference>
<dbReference type="InterPro" id="IPR022409">
    <property type="entry name" value="PKD/Chitinase_dom"/>
</dbReference>
<dbReference type="InterPro" id="IPR036573">
    <property type="entry name" value="CBM_sf_5/12"/>
</dbReference>
<dbReference type="GO" id="GO:0005975">
    <property type="term" value="P:carbohydrate metabolic process"/>
    <property type="evidence" value="ECO:0007669"/>
    <property type="project" value="InterPro"/>
</dbReference>
<reference evidence="4 5" key="1">
    <citation type="submission" date="2020-08" db="EMBL/GenBank/DDBJ databases">
        <title>Genomic Encyclopedia of Type Strains, Phase IV (KMG-IV): sequencing the most valuable type-strain genomes for metagenomic binning, comparative biology and taxonomic classification.</title>
        <authorList>
            <person name="Goeker M."/>
        </authorList>
    </citation>
    <scope>NUCLEOTIDE SEQUENCE [LARGE SCALE GENOMIC DNA]</scope>
    <source>
        <strain evidence="4 5">DSM 107085</strain>
    </source>
</reference>
<evidence type="ECO:0000256" key="1">
    <source>
        <dbReference type="ARBA" id="ARBA00022801"/>
    </source>
</evidence>
<gene>
    <name evidence="4" type="ORF">HNQ86_001741</name>
</gene>
<keyword evidence="1" id="KW-0378">Hydrolase</keyword>
<accession>A0A841KGU5</accession>
<dbReference type="GO" id="GO:0005576">
    <property type="term" value="C:extracellular region"/>
    <property type="evidence" value="ECO:0007669"/>
    <property type="project" value="InterPro"/>
</dbReference>
<feature type="compositionally biased region" description="Gly residues" evidence="2">
    <location>
        <begin position="101"/>
        <end position="113"/>
    </location>
</feature>
<dbReference type="CDD" id="cd00146">
    <property type="entry name" value="PKD"/>
    <property type="match status" value="1"/>
</dbReference>
<protein>
    <submittedName>
        <fullName evidence="4">Chitodextrinase</fullName>
    </submittedName>
</protein>
<proteinExistence type="predicted"/>
<feature type="compositionally biased region" description="Polar residues" evidence="2">
    <location>
        <begin position="153"/>
        <end position="163"/>
    </location>
</feature>
<feature type="region of interest" description="Disordered" evidence="2">
    <location>
        <begin position="142"/>
        <end position="184"/>
    </location>
</feature>
<dbReference type="Gene3D" id="2.60.40.10">
    <property type="entry name" value="Immunoglobulins"/>
    <property type="match status" value="1"/>
</dbReference>
<organism evidence="4 5">
    <name type="scientific">Oleiagrimonas soli</name>
    <dbReference type="NCBI Taxonomy" id="1543381"/>
    <lineage>
        <taxon>Bacteria</taxon>
        <taxon>Pseudomonadati</taxon>
        <taxon>Pseudomonadota</taxon>
        <taxon>Gammaproteobacteria</taxon>
        <taxon>Lysobacterales</taxon>
        <taxon>Rhodanobacteraceae</taxon>
        <taxon>Oleiagrimonas</taxon>
    </lineage>
</organism>
<dbReference type="Proteomes" id="UP000560000">
    <property type="component" value="Unassembled WGS sequence"/>
</dbReference>
<dbReference type="InterPro" id="IPR052750">
    <property type="entry name" value="GH18_Chitinase"/>
</dbReference>
<dbReference type="InterPro" id="IPR000601">
    <property type="entry name" value="PKD_dom"/>
</dbReference>
<evidence type="ECO:0000313" key="4">
    <source>
        <dbReference type="EMBL" id="MBB6184396.1"/>
    </source>
</evidence>
<dbReference type="AlphaFoldDB" id="A0A841KGU5"/>
<evidence type="ECO:0000313" key="5">
    <source>
        <dbReference type="Proteomes" id="UP000560000"/>
    </source>
</evidence>
<dbReference type="Pfam" id="PF02839">
    <property type="entry name" value="CBM_5_12"/>
    <property type="match status" value="2"/>
</dbReference>
<dbReference type="SUPFAM" id="SSF51445">
    <property type="entry name" value="(Trans)glycosidases"/>
    <property type="match status" value="1"/>
</dbReference>
<dbReference type="PANTHER" id="PTHR42976:SF1">
    <property type="entry name" value="GH18 DOMAIN-CONTAINING PROTEIN-RELATED"/>
    <property type="match status" value="1"/>
</dbReference>
<dbReference type="PANTHER" id="PTHR42976">
    <property type="entry name" value="BIFUNCTIONAL CHITINASE/LYSOZYME-RELATED"/>
    <property type="match status" value="1"/>
</dbReference>